<keyword evidence="4 5" id="KW-0560">Oxidoreductase</keyword>
<comment type="similarity">
    <text evidence="1 5">Belongs to the flavin oxidoreductase frp family.</text>
</comment>
<evidence type="ECO:0000259" key="6">
    <source>
        <dbReference type="Pfam" id="PF00881"/>
    </source>
</evidence>
<dbReference type="EC" id="1.5.1.38" evidence="7"/>
<gene>
    <name evidence="7" type="primary">nfsA</name>
    <name evidence="7" type="ORF">FLK61_37540</name>
</gene>
<feature type="domain" description="Nitroreductase" evidence="6">
    <location>
        <begin position="11"/>
        <end position="164"/>
    </location>
</feature>
<dbReference type="NCBIfam" id="NF008033">
    <property type="entry name" value="PRK10765.1"/>
    <property type="match status" value="1"/>
</dbReference>
<dbReference type="CDD" id="cd02146">
    <property type="entry name" value="NfsA-like"/>
    <property type="match status" value="1"/>
</dbReference>
<keyword evidence="5" id="KW-0521">NADP</keyword>
<dbReference type="GO" id="GO:0052873">
    <property type="term" value="F:FMN reductase (NADPH) activity"/>
    <property type="evidence" value="ECO:0007669"/>
    <property type="project" value="UniProtKB-EC"/>
</dbReference>
<keyword evidence="3 5" id="KW-0288">FMN</keyword>
<dbReference type="InterPro" id="IPR016446">
    <property type="entry name" value="Flavin_OxRdtase_Frp"/>
</dbReference>
<organism evidence="7 8">
    <name type="scientific">Paenalkalicoccus suaedae</name>
    <dbReference type="NCBI Taxonomy" id="2592382"/>
    <lineage>
        <taxon>Bacteria</taxon>
        <taxon>Bacillati</taxon>
        <taxon>Bacillota</taxon>
        <taxon>Bacilli</taxon>
        <taxon>Bacillales</taxon>
        <taxon>Bacillaceae</taxon>
        <taxon>Paenalkalicoccus</taxon>
    </lineage>
</organism>
<accession>A0A859FGT0</accession>
<dbReference type="InterPro" id="IPR029479">
    <property type="entry name" value="Nitroreductase"/>
</dbReference>
<dbReference type="AlphaFoldDB" id="A0A859FGT0"/>
<reference evidence="8" key="1">
    <citation type="submission" date="2019-07" db="EMBL/GenBank/DDBJ databases">
        <title>Bacillus alkalisoli sp. nov. isolated from saline soil.</title>
        <authorList>
            <person name="Sun J.-Q."/>
            <person name="Xu L."/>
        </authorList>
    </citation>
    <scope>NUCLEOTIDE SEQUENCE [LARGE SCALE GENOMIC DNA]</scope>
    <source>
        <strain evidence="8">M4U3P1</strain>
    </source>
</reference>
<evidence type="ECO:0000313" key="8">
    <source>
        <dbReference type="Proteomes" id="UP000318138"/>
    </source>
</evidence>
<evidence type="ECO:0000256" key="5">
    <source>
        <dbReference type="PIRNR" id="PIRNR005426"/>
    </source>
</evidence>
<keyword evidence="2 5" id="KW-0285">Flavoprotein</keyword>
<dbReference type="KEGG" id="psua:FLK61_37540"/>
<evidence type="ECO:0000256" key="4">
    <source>
        <dbReference type="ARBA" id="ARBA00023002"/>
    </source>
</evidence>
<evidence type="ECO:0000256" key="1">
    <source>
        <dbReference type="ARBA" id="ARBA00008366"/>
    </source>
</evidence>
<dbReference type="EMBL" id="CP041372">
    <property type="protein sequence ID" value="QKS72339.1"/>
    <property type="molecule type" value="Genomic_DNA"/>
</dbReference>
<sequence>MRGDVLTTMQAHRSVRHFTEDVVSDSLLMEIIAAARCAPSSHHLQAYSMIHVTDPSKKRVLRKLCGDQRYVEEAPVFLVFILDYYKHFRLAETYATDFAIHEVENLLVGAVDTALVAQNTLLAAQSKGLGGVMIGGIRNEAEQVAKLLELPSWTVPIMGMCLGYPSKQHCQKPRLPAGGSLHHDRYQFEQLDSALKDYEETTRTYYQTRESNRKDHGWGYQTAHYLKQPRRESLTGFIQSQGFRLR</sequence>
<dbReference type="Pfam" id="PF00881">
    <property type="entry name" value="Nitroreductase"/>
    <property type="match status" value="1"/>
</dbReference>
<dbReference type="PIRSF" id="PIRSF005426">
    <property type="entry name" value="Frp"/>
    <property type="match status" value="1"/>
</dbReference>
<proteinExistence type="inferred from homology"/>
<dbReference type="RefSeq" id="WP_176010319.1">
    <property type="nucleotide sequence ID" value="NZ_CP041372.2"/>
</dbReference>
<dbReference type="Gene3D" id="3.40.109.10">
    <property type="entry name" value="NADH Oxidase"/>
    <property type="match status" value="1"/>
</dbReference>
<evidence type="ECO:0000313" key="7">
    <source>
        <dbReference type="EMBL" id="QKS72339.1"/>
    </source>
</evidence>
<dbReference type="InterPro" id="IPR000415">
    <property type="entry name" value="Nitroreductase-like"/>
</dbReference>
<keyword evidence="8" id="KW-1185">Reference proteome</keyword>
<evidence type="ECO:0000256" key="2">
    <source>
        <dbReference type="ARBA" id="ARBA00022630"/>
    </source>
</evidence>
<evidence type="ECO:0000256" key="3">
    <source>
        <dbReference type="ARBA" id="ARBA00022643"/>
    </source>
</evidence>
<dbReference type="PANTHER" id="PTHR43425:SF2">
    <property type="entry name" value="OXYGEN-INSENSITIVE NADPH NITROREDUCTASE"/>
    <property type="match status" value="1"/>
</dbReference>
<name>A0A859FGT0_9BACI</name>
<dbReference type="Proteomes" id="UP000318138">
    <property type="component" value="Chromosome"/>
</dbReference>
<dbReference type="PANTHER" id="PTHR43425">
    <property type="entry name" value="OXYGEN-INSENSITIVE NADPH NITROREDUCTASE"/>
    <property type="match status" value="1"/>
</dbReference>
<dbReference type="SUPFAM" id="SSF55469">
    <property type="entry name" value="FMN-dependent nitroreductase-like"/>
    <property type="match status" value="1"/>
</dbReference>
<protein>
    <submittedName>
        <fullName evidence="7">Oxygen-insensitive NADPH nitroreductase</fullName>
        <ecNumber evidence="7">1.5.1.38</ecNumber>
    </submittedName>
</protein>